<organism evidence="1 2">
    <name type="scientific">Sphingomonas abaci</name>
    <dbReference type="NCBI Taxonomy" id="237611"/>
    <lineage>
        <taxon>Bacteria</taxon>
        <taxon>Pseudomonadati</taxon>
        <taxon>Pseudomonadota</taxon>
        <taxon>Alphaproteobacteria</taxon>
        <taxon>Sphingomonadales</taxon>
        <taxon>Sphingomonadaceae</taxon>
        <taxon>Sphingomonas</taxon>
    </lineage>
</organism>
<dbReference type="RefSeq" id="WP_184114426.1">
    <property type="nucleotide sequence ID" value="NZ_JACHNY010000004.1"/>
</dbReference>
<evidence type="ECO:0000313" key="1">
    <source>
        <dbReference type="EMBL" id="MBB4618013.1"/>
    </source>
</evidence>
<protein>
    <submittedName>
        <fullName evidence="1">Uncharacterized protein</fullName>
    </submittedName>
</protein>
<evidence type="ECO:0000313" key="2">
    <source>
        <dbReference type="Proteomes" id="UP000574769"/>
    </source>
</evidence>
<dbReference type="AlphaFoldDB" id="A0A7W7AJ59"/>
<proteinExistence type="predicted"/>
<keyword evidence="2" id="KW-1185">Reference proteome</keyword>
<name>A0A7W7AJ59_9SPHN</name>
<dbReference type="Proteomes" id="UP000574769">
    <property type="component" value="Unassembled WGS sequence"/>
</dbReference>
<sequence length="157" mass="16798">MILLKGLFAKLKAELAFVVLLAVASAGAVLYVRAERAIADRDAVLHRAELICKSAGIDFASARPRVADGVDCGARVQQLAEWKGEAERQTAQLMAKALADNNARQARDNDAARRAAEAAKSAAIAMEKADAEAERRNLVDREWFAAVNNVAGLRAAN</sequence>
<dbReference type="EMBL" id="JACHNY010000004">
    <property type="protein sequence ID" value="MBB4618013.1"/>
    <property type="molecule type" value="Genomic_DNA"/>
</dbReference>
<accession>A0A7W7AJ59</accession>
<reference evidence="1 2" key="1">
    <citation type="submission" date="2020-08" db="EMBL/GenBank/DDBJ databases">
        <title>Genomic Encyclopedia of Type Strains, Phase IV (KMG-IV): sequencing the most valuable type-strain genomes for metagenomic binning, comparative biology and taxonomic classification.</title>
        <authorList>
            <person name="Goeker M."/>
        </authorList>
    </citation>
    <scope>NUCLEOTIDE SEQUENCE [LARGE SCALE GENOMIC DNA]</scope>
    <source>
        <strain evidence="1 2">DSM 15867</strain>
    </source>
</reference>
<comment type="caution">
    <text evidence="1">The sequence shown here is derived from an EMBL/GenBank/DDBJ whole genome shotgun (WGS) entry which is preliminary data.</text>
</comment>
<gene>
    <name evidence="1" type="ORF">GGQ96_002149</name>
</gene>